<accession>A0A3P8VV56</accession>
<organism evidence="3 4">
    <name type="scientific">Cynoglossus semilaevis</name>
    <name type="common">Tongue sole</name>
    <dbReference type="NCBI Taxonomy" id="244447"/>
    <lineage>
        <taxon>Eukaryota</taxon>
        <taxon>Metazoa</taxon>
        <taxon>Chordata</taxon>
        <taxon>Craniata</taxon>
        <taxon>Vertebrata</taxon>
        <taxon>Euteleostomi</taxon>
        <taxon>Actinopterygii</taxon>
        <taxon>Neopterygii</taxon>
        <taxon>Teleostei</taxon>
        <taxon>Neoteleostei</taxon>
        <taxon>Acanthomorphata</taxon>
        <taxon>Carangaria</taxon>
        <taxon>Pleuronectiformes</taxon>
        <taxon>Pleuronectoidei</taxon>
        <taxon>Cynoglossidae</taxon>
        <taxon>Cynoglossinae</taxon>
        <taxon>Cynoglossus</taxon>
    </lineage>
</organism>
<dbReference type="Ensembl" id="ENSCSET00000016493.1">
    <property type="protein sequence ID" value="ENSCSEP00000016285.1"/>
    <property type="gene ID" value="ENSCSEG00000010476.1"/>
</dbReference>
<dbReference type="STRING" id="244447.ENSCSEP00000016285"/>
<dbReference type="InterPro" id="IPR013922">
    <property type="entry name" value="Cyclin_PHO80-like"/>
</dbReference>
<proteinExistence type="inferred from homology"/>
<dbReference type="GO" id="GO:0000307">
    <property type="term" value="C:cyclin-dependent protein kinase holoenzyme complex"/>
    <property type="evidence" value="ECO:0007669"/>
    <property type="project" value="TreeGrafter"/>
</dbReference>
<dbReference type="GeneID" id="103389874"/>
<dbReference type="Proteomes" id="UP000265120">
    <property type="component" value="Chromosome 14"/>
</dbReference>
<reference evidence="3 4" key="1">
    <citation type="journal article" date="2014" name="Nat. Genet.">
        <title>Whole-genome sequence of a flatfish provides insights into ZW sex chromosome evolution and adaptation to a benthic lifestyle.</title>
        <authorList>
            <person name="Chen S."/>
            <person name="Zhang G."/>
            <person name="Shao C."/>
            <person name="Huang Q."/>
            <person name="Liu G."/>
            <person name="Zhang P."/>
            <person name="Song W."/>
            <person name="An N."/>
            <person name="Chalopin D."/>
            <person name="Volff J.N."/>
            <person name="Hong Y."/>
            <person name="Li Q."/>
            <person name="Sha Z."/>
            <person name="Zhou H."/>
            <person name="Xie M."/>
            <person name="Yu Q."/>
            <person name="Liu Y."/>
            <person name="Xiang H."/>
            <person name="Wang N."/>
            <person name="Wu K."/>
            <person name="Yang C."/>
            <person name="Zhou Q."/>
            <person name="Liao X."/>
            <person name="Yang L."/>
            <person name="Hu Q."/>
            <person name="Zhang J."/>
            <person name="Meng L."/>
            <person name="Jin L."/>
            <person name="Tian Y."/>
            <person name="Lian J."/>
            <person name="Yang J."/>
            <person name="Miao G."/>
            <person name="Liu S."/>
            <person name="Liang Z."/>
            <person name="Yan F."/>
            <person name="Li Y."/>
            <person name="Sun B."/>
            <person name="Zhang H."/>
            <person name="Zhang J."/>
            <person name="Zhu Y."/>
            <person name="Du M."/>
            <person name="Zhao Y."/>
            <person name="Schartl M."/>
            <person name="Tang Q."/>
            <person name="Wang J."/>
        </authorList>
    </citation>
    <scope>NUCLEOTIDE SEQUENCE</scope>
</reference>
<evidence type="ECO:0000313" key="3">
    <source>
        <dbReference type="Ensembl" id="ENSCSEP00000016285.1"/>
    </source>
</evidence>
<dbReference type="RefSeq" id="XP_008323702.1">
    <property type="nucleotide sequence ID" value="XM_008325480.3"/>
</dbReference>
<dbReference type="GeneTree" id="ENSGT00390000000862"/>
<dbReference type="AlphaFoldDB" id="A0A3P8VV56"/>
<dbReference type="PANTHER" id="PTHR15615:SF108">
    <property type="entry name" value="PROTEIN CNPPD1"/>
    <property type="match status" value="1"/>
</dbReference>
<dbReference type="OrthoDB" id="244495at2759"/>
<name>A0A3P8VV56_CYNSE</name>
<evidence type="ECO:0000313" key="4">
    <source>
        <dbReference type="Proteomes" id="UP000265120"/>
    </source>
</evidence>
<comment type="similarity">
    <text evidence="1">Belongs to the CNPPD1 family.</text>
</comment>
<dbReference type="PANTHER" id="PTHR15615">
    <property type="match status" value="1"/>
</dbReference>
<reference evidence="3" key="2">
    <citation type="submission" date="2025-08" db="UniProtKB">
        <authorList>
            <consortium name="Ensembl"/>
        </authorList>
    </citation>
    <scope>IDENTIFICATION</scope>
</reference>
<dbReference type="InParanoid" id="A0A3P8VV56"/>
<evidence type="ECO:0000256" key="1">
    <source>
        <dbReference type="ARBA" id="ARBA00038508"/>
    </source>
</evidence>
<dbReference type="GO" id="GO:0016538">
    <property type="term" value="F:cyclin-dependent protein serine/threonine kinase regulator activity"/>
    <property type="evidence" value="ECO:0007669"/>
    <property type="project" value="TreeGrafter"/>
</dbReference>
<dbReference type="Pfam" id="PF08613">
    <property type="entry name" value="Cyclin"/>
    <property type="match status" value="1"/>
</dbReference>
<dbReference type="OMA" id="PCHPKSM"/>
<dbReference type="GO" id="GO:0019901">
    <property type="term" value="F:protein kinase binding"/>
    <property type="evidence" value="ECO:0007669"/>
    <property type="project" value="InterPro"/>
</dbReference>
<keyword evidence="4" id="KW-1185">Reference proteome</keyword>
<evidence type="ECO:0000256" key="2">
    <source>
        <dbReference type="ARBA" id="ARBA00040808"/>
    </source>
</evidence>
<dbReference type="Gene3D" id="1.10.472.10">
    <property type="entry name" value="Cyclin-like"/>
    <property type="match status" value="1"/>
</dbReference>
<dbReference type="KEGG" id="csem:103389874"/>
<sequence length="442" mass="49130">MDFDALFNEKTFQFSDFQEFTFLPGHQKLTERVRKRLYYGLDKDISLDTLSCPVTDIAVEIFQKSAPSPIRKLHKKYASHVVREACISPCAMMLALVYIERLRHRNPEYLQKISSSDLFLISMMVASKYLYDEGEEEEVFNDEWGAAGKLDVQTVNKLEINFLNAIGWSLFTKPHDFFDILSHLETSIAERQGMKRGWFTYTDLCVLLEQSAWSQALTTIYQHFTKVSCMLGLVYLTSVAGLIATSAVLHQLSLSRTSQSPLAPQTKGPTDYVHTSALNPDTSAAAHHLPCCVLANQSVQCQTGATTEVEHQRESPTSASSQTSLLCLWGSLFASLGHTHPETTSDMETSQTWSTASYFCPGCLATLQPLQCGFKNTSALYTRVSQDNHQDSSLWQITSSLVKATLPSLDSHFGGFPSVQLGSCHPSTVLPVEKVPALLMPG</sequence>
<dbReference type="CTD" id="27013"/>
<dbReference type="CDD" id="cd20557">
    <property type="entry name" value="CYCLIN_ScPCL1-like"/>
    <property type="match status" value="1"/>
</dbReference>
<protein>
    <recommendedName>
        <fullName evidence="2">Protein CNPPD1</fullName>
    </recommendedName>
</protein>
<dbReference type="GO" id="GO:0005634">
    <property type="term" value="C:nucleus"/>
    <property type="evidence" value="ECO:0007669"/>
    <property type="project" value="TreeGrafter"/>
</dbReference>
<reference evidence="3" key="3">
    <citation type="submission" date="2025-09" db="UniProtKB">
        <authorList>
            <consortium name="Ensembl"/>
        </authorList>
    </citation>
    <scope>IDENTIFICATION</scope>
</reference>